<dbReference type="HOGENOM" id="CLU_3124875_0_0_1"/>
<proteinExistence type="predicted"/>
<accession>G2YVN7</accession>
<dbReference type="Proteomes" id="UP000008177">
    <property type="component" value="Unplaced contigs"/>
</dbReference>
<evidence type="ECO:0000313" key="2">
    <source>
        <dbReference type="EMBL" id="CCD55685.1"/>
    </source>
</evidence>
<sequence length="50" mass="6143">MGFWDRERRAEELLLNFSLYFYLEIYLICTNTGSFEKEKSKKKNKDTRET</sequence>
<evidence type="ECO:0000313" key="3">
    <source>
        <dbReference type="Proteomes" id="UP000008177"/>
    </source>
</evidence>
<keyword evidence="1" id="KW-0812">Transmembrane</keyword>
<feature type="transmembrane region" description="Helical" evidence="1">
    <location>
        <begin position="13"/>
        <end position="35"/>
    </location>
</feature>
<protein>
    <submittedName>
        <fullName evidence="2">Uncharacterized protein</fullName>
    </submittedName>
</protein>
<dbReference type="AlphaFoldDB" id="G2YVN7"/>
<reference evidence="3" key="1">
    <citation type="journal article" date="2011" name="PLoS Genet.">
        <title>Genomic analysis of the necrotrophic fungal pathogens Sclerotinia sclerotiorum and Botrytis cinerea.</title>
        <authorList>
            <person name="Amselem J."/>
            <person name="Cuomo C.A."/>
            <person name="van Kan J.A."/>
            <person name="Viaud M."/>
            <person name="Benito E.P."/>
            <person name="Couloux A."/>
            <person name="Coutinho P.M."/>
            <person name="de Vries R.P."/>
            <person name="Dyer P.S."/>
            <person name="Fillinger S."/>
            <person name="Fournier E."/>
            <person name="Gout L."/>
            <person name="Hahn M."/>
            <person name="Kohn L."/>
            <person name="Lapalu N."/>
            <person name="Plummer K.M."/>
            <person name="Pradier J.M."/>
            <person name="Quevillon E."/>
            <person name="Sharon A."/>
            <person name="Simon A."/>
            <person name="ten Have A."/>
            <person name="Tudzynski B."/>
            <person name="Tudzynski P."/>
            <person name="Wincker P."/>
            <person name="Andrew M."/>
            <person name="Anthouard V."/>
            <person name="Beever R.E."/>
            <person name="Beffa R."/>
            <person name="Benoit I."/>
            <person name="Bouzid O."/>
            <person name="Brault B."/>
            <person name="Chen Z."/>
            <person name="Choquer M."/>
            <person name="Collemare J."/>
            <person name="Cotton P."/>
            <person name="Danchin E.G."/>
            <person name="Da Silva C."/>
            <person name="Gautier A."/>
            <person name="Giraud C."/>
            <person name="Giraud T."/>
            <person name="Gonzalez C."/>
            <person name="Grossetete S."/>
            <person name="Guldener U."/>
            <person name="Henrissat B."/>
            <person name="Howlett B.J."/>
            <person name="Kodira C."/>
            <person name="Kretschmer M."/>
            <person name="Lappartient A."/>
            <person name="Leroch M."/>
            <person name="Levis C."/>
            <person name="Mauceli E."/>
            <person name="Neuveglise C."/>
            <person name="Oeser B."/>
            <person name="Pearson M."/>
            <person name="Poulain J."/>
            <person name="Poussereau N."/>
            <person name="Quesneville H."/>
            <person name="Rascle C."/>
            <person name="Schumacher J."/>
            <person name="Segurens B."/>
            <person name="Sexton A."/>
            <person name="Silva E."/>
            <person name="Sirven C."/>
            <person name="Soanes D.M."/>
            <person name="Talbot N.J."/>
            <person name="Templeton M."/>
            <person name="Yandava C."/>
            <person name="Yarden O."/>
            <person name="Zeng Q."/>
            <person name="Rollins J.A."/>
            <person name="Lebrun M.H."/>
            <person name="Dickman M."/>
        </authorList>
    </citation>
    <scope>NUCLEOTIDE SEQUENCE [LARGE SCALE GENOMIC DNA]</scope>
    <source>
        <strain evidence="3">T4</strain>
    </source>
</reference>
<dbReference type="EMBL" id="FQ790357">
    <property type="protein sequence ID" value="CCD55685.1"/>
    <property type="molecule type" value="Genomic_DNA"/>
</dbReference>
<gene>
    <name evidence="2" type="ORF">BofuT4_uP152470.1</name>
</gene>
<keyword evidence="1" id="KW-1133">Transmembrane helix</keyword>
<dbReference type="InParanoid" id="G2YVN7"/>
<organism evidence="2 3">
    <name type="scientific">Botryotinia fuckeliana (strain T4)</name>
    <name type="common">Noble rot fungus</name>
    <name type="synonym">Botrytis cinerea</name>
    <dbReference type="NCBI Taxonomy" id="999810"/>
    <lineage>
        <taxon>Eukaryota</taxon>
        <taxon>Fungi</taxon>
        <taxon>Dikarya</taxon>
        <taxon>Ascomycota</taxon>
        <taxon>Pezizomycotina</taxon>
        <taxon>Leotiomycetes</taxon>
        <taxon>Helotiales</taxon>
        <taxon>Sclerotiniaceae</taxon>
        <taxon>Botrytis</taxon>
    </lineage>
</organism>
<evidence type="ECO:0000256" key="1">
    <source>
        <dbReference type="SAM" id="Phobius"/>
    </source>
</evidence>
<keyword evidence="1" id="KW-0472">Membrane</keyword>
<name>G2YVN7_BOTF4</name>